<evidence type="ECO:0000259" key="4">
    <source>
        <dbReference type="Pfam" id="PF05057"/>
    </source>
</evidence>
<dbReference type="Proteomes" id="UP001586593">
    <property type="component" value="Unassembled WGS sequence"/>
</dbReference>
<dbReference type="SUPFAM" id="SSF50998">
    <property type="entry name" value="Quinoprotein alcohol dehydrogenase-like"/>
    <property type="match status" value="1"/>
</dbReference>
<keyword evidence="8" id="KW-1185">Reference proteome</keyword>
<feature type="region of interest" description="Disordered" evidence="3">
    <location>
        <begin position="1"/>
        <end position="94"/>
    </location>
</feature>
<dbReference type="InterPro" id="IPR054471">
    <property type="entry name" value="GPIID_WHD"/>
</dbReference>
<dbReference type="InterPro" id="IPR001680">
    <property type="entry name" value="WD40_rpt"/>
</dbReference>
<name>A0ABR3XQ43_9PEZI</name>
<dbReference type="InterPro" id="IPR007751">
    <property type="entry name" value="DUF676_lipase-like"/>
</dbReference>
<dbReference type="PANTHER" id="PTHR10039:SF16">
    <property type="entry name" value="GPI INOSITOL-DEACYLASE"/>
    <property type="match status" value="1"/>
</dbReference>
<dbReference type="InterPro" id="IPR011047">
    <property type="entry name" value="Quinoprotein_ADH-like_sf"/>
</dbReference>
<keyword evidence="2" id="KW-0677">Repeat</keyword>
<sequence>MFPRKLFSSSRKRRGSDRLSEPNRDASPTGFASRKNSIDSETTLLQDGRDKSPDRRATSPAPSSKHKSKLSSTTLSVRSKSPRPDRGSDPLGLNLLHKPEGEHVADIIFVHGLGGSSRLSWCKNKDLALFWPKEWLPFDADLQGARIFTFGYNASFLTQQSATLGISDFAKNLLYDLLYGRDSDGQDLRFGHVPIVFVTHSMGGLVFKKAYLDAKLDSRYEAIVQSIKAAVFIATPHRGVDLSEFLGRLLSISFLTSWKQYISELRKDGPFLRLINDQFRQVATHLQVFSFYETLPTQVGPVSTIILDGESSKLGYPAETSRALNADHHNVCKFDGQQDPNYLVVVGALKALVTSFADSEASEKEVSQLRDLLSLSGSIDHDLDHFWARRAEGTCDWIMKEPVVANWASSPSTSEVLWIHGRPARGKSVLSSFLARRLSDEGALVQYFFFRAGDESKRTIGSLLKSLAFQTALQVPAYRTRLSSFARGGGYKPKEADWKLTWKKLFTDLLFQIEAHAPLYWIIDGLDESASPQHLLELLSEIGKSATPVRVLLTSRWNPVLASTFPRMNSKVSTSALSIDNDATDIRIYVEEELCYLMWSSEIKNDVRAKILELANDNFLWVYLILEELKDCHTEADLRDRLSELPAGMEALYGHMEDGLQRIKRPSDRSLARQLFLWAIYAKRSLSVDELASILQPDFGRLLDLPNTIHSLCGQFVVLEGNNRVALLHQTAREYLTSSSTLPFSLEAQEAHKDLFKQSMNAFLNKNYRSATQVEPPSLFEYRARAWTYHLGALEAYEDSDDRLDILVRFFSQQSVLLWIQILAAIGQLRVLIEASHTLHSFIQRRRKKDAAREPAHRRFEDLEFLETWSRDLLKLPGKFGSILYRDPDTIFTCIAAFCPQSSAIYKTFRLLSSATIRVKGVSEDWDDRLARVSIGTENQASLLTCSGRYVAVVNNLGTITIWDTDTFQQLLVLEHGERVSSVCFNSKGDCLASYGFRTTKVWSCLTGQVLKIMENNVGTGALCLSFANRDMTLLMGSDHRSVMNASLENKDAKWEILDDGILTDVESLEGTYMNSPTALAISPDGQKIAATFRRFPMTVWSLSSPARVIRRLSRMSAQFRNPNALPFASRISWHPNSNEILGILLDGCSFRLNIADGTYKEMEPEPGRMPADIHCSPDGTVFAIRGVQGTIKLYDYESWTLIYQLSSEDTITAFSFSPDGRRFYDIRGSCCNIWEPNILIRLSFVDDQAANSSQAADESSGRSNLASESFTNDRSRIKLTSPIPHSSLVCVGDEEGMVELVDIVTDKRYLVAQTATRLAIEHVSCSDDGKHFCYCEISGRVSVIEVQSTESGWKHRRIARFKPDLNGGRISQLLLSWDSRNLLVASKDLVQLWNLDPVSLLQTAKCSISSPKWVVHTFSREHLISATPNRVVLHQWTGLKEVLSWAVSDSRAEPSAQLSRPALPKLLSDDSTSHLTNAEETVERIHMSQSHGHVIITIGRRVNYRRLRSRFLIFEAVPPHSQDDSGTLKALNIPDDVARDIERPLDVIKGERLVYIDRSFGICSWPLRSGRGIVDVHRHFFIPRDWLADQDVELLHFTASGSILCPHNGNITILETTIGSDWC</sequence>
<feature type="domain" description="DUF676" evidence="4">
    <location>
        <begin position="107"/>
        <end position="277"/>
    </location>
</feature>
<dbReference type="InterPro" id="IPR029058">
    <property type="entry name" value="AB_hydrolase_fold"/>
</dbReference>
<proteinExistence type="inferred from homology"/>
<evidence type="ECO:0000256" key="3">
    <source>
        <dbReference type="SAM" id="MobiDB-lite"/>
    </source>
</evidence>
<comment type="caution">
    <text evidence="7">The sequence shown here is derived from an EMBL/GenBank/DDBJ whole genome shotgun (WGS) entry which is preliminary data.</text>
</comment>
<protein>
    <submittedName>
        <fullName evidence="7">Uncharacterized protein</fullName>
    </submittedName>
</protein>
<evidence type="ECO:0000256" key="2">
    <source>
        <dbReference type="ARBA" id="ARBA00022737"/>
    </source>
</evidence>
<dbReference type="SUPFAM" id="SSF52540">
    <property type="entry name" value="P-loop containing nucleoside triphosphate hydrolases"/>
    <property type="match status" value="1"/>
</dbReference>
<evidence type="ECO:0000313" key="8">
    <source>
        <dbReference type="Proteomes" id="UP001586593"/>
    </source>
</evidence>
<comment type="similarity">
    <text evidence="1">Belongs to the putative lipase ROG1 family.</text>
</comment>
<evidence type="ECO:0000259" key="6">
    <source>
        <dbReference type="Pfam" id="PF24883"/>
    </source>
</evidence>
<feature type="domain" description="Nephrocystin 3-like N-terminal" evidence="6">
    <location>
        <begin position="393"/>
        <end position="556"/>
    </location>
</feature>
<organism evidence="7 8">
    <name type="scientific">Phialemonium thermophilum</name>
    <dbReference type="NCBI Taxonomy" id="223376"/>
    <lineage>
        <taxon>Eukaryota</taxon>
        <taxon>Fungi</taxon>
        <taxon>Dikarya</taxon>
        <taxon>Ascomycota</taxon>
        <taxon>Pezizomycotina</taxon>
        <taxon>Sordariomycetes</taxon>
        <taxon>Sordariomycetidae</taxon>
        <taxon>Cephalothecales</taxon>
        <taxon>Cephalothecaceae</taxon>
        <taxon>Phialemonium</taxon>
    </lineage>
</organism>
<dbReference type="Gene3D" id="3.40.50.1820">
    <property type="entry name" value="alpha/beta hydrolase"/>
    <property type="match status" value="1"/>
</dbReference>
<feature type="compositionally biased region" description="Low complexity" evidence="3">
    <location>
        <begin position="70"/>
        <end position="79"/>
    </location>
</feature>
<dbReference type="InterPro" id="IPR027417">
    <property type="entry name" value="P-loop_NTPase"/>
</dbReference>
<reference evidence="7 8" key="1">
    <citation type="journal article" date="2024" name="Commun. Biol.">
        <title>Comparative genomic analysis of thermophilic fungi reveals convergent evolutionary adaptations and gene losses.</title>
        <authorList>
            <person name="Steindorff A.S."/>
            <person name="Aguilar-Pontes M.V."/>
            <person name="Robinson A.J."/>
            <person name="Andreopoulos B."/>
            <person name="LaButti K."/>
            <person name="Kuo A."/>
            <person name="Mondo S."/>
            <person name="Riley R."/>
            <person name="Otillar R."/>
            <person name="Haridas S."/>
            <person name="Lipzen A."/>
            <person name="Grimwood J."/>
            <person name="Schmutz J."/>
            <person name="Clum A."/>
            <person name="Reid I.D."/>
            <person name="Moisan M.C."/>
            <person name="Butler G."/>
            <person name="Nguyen T.T.M."/>
            <person name="Dewar K."/>
            <person name="Conant G."/>
            <person name="Drula E."/>
            <person name="Henrissat B."/>
            <person name="Hansel C."/>
            <person name="Singer S."/>
            <person name="Hutchinson M.I."/>
            <person name="de Vries R.P."/>
            <person name="Natvig D.O."/>
            <person name="Powell A.J."/>
            <person name="Tsang A."/>
            <person name="Grigoriev I.V."/>
        </authorList>
    </citation>
    <scope>NUCLEOTIDE SEQUENCE [LARGE SCALE GENOMIC DNA]</scope>
    <source>
        <strain evidence="7 8">ATCC 24622</strain>
    </source>
</reference>
<feature type="domain" description="GPI inositol-deacylase winged helix" evidence="5">
    <location>
        <begin position="669"/>
        <end position="740"/>
    </location>
</feature>
<dbReference type="Pfam" id="PF05057">
    <property type="entry name" value="DUF676"/>
    <property type="match status" value="1"/>
</dbReference>
<dbReference type="Pfam" id="PF24883">
    <property type="entry name" value="NPHP3_N"/>
    <property type="match status" value="1"/>
</dbReference>
<dbReference type="PANTHER" id="PTHR10039">
    <property type="entry name" value="AMELOGENIN"/>
    <property type="match status" value="1"/>
</dbReference>
<evidence type="ECO:0000259" key="5">
    <source>
        <dbReference type="Pfam" id="PF22939"/>
    </source>
</evidence>
<evidence type="ECO:0000256" key="1">
    <source>
        <dbReference type="ARBA" id="ARBA00007920"/>
    </source>
</evidence>
<gene>
    <name evidence="7" type="ORF">VTK73DRAFT_7997</name>
</gene>
<dbReference type="Pfam" id="PF22939">
    <property type="entry name" value="WHD_GPIID"/>
    <property type="match status" value="1"/>
</dbReference>
<dbReference type="InterPro" id="IPR056884">
    <property type="entry name" value="NPHP3-like_N"/>
</dbReference>
<dbReference type="Gene3D" id="2.130.10.10">
    <property type="entry name" value="YVTN repeat-like/Quinoprotein amine dehydrogenase"/>
    <property type="match status" value="3"/>
</dbReference>
<dbReference type="SUPFAM" id="SSF53474">
    <property type="entry name" value="alpha/beta-Hydrolases"/>
    <property type="match status" value="1"/>
</dbReference>
<accession>A0ABR3XQ43</accession>
<dbReference type="Gene3D" id="3.40.50.300">
    <property type="entry name" value="P-loop containing nucleotide triphosphate hydrolases"/>
    <property type="match status" value="1"/>
</dbReference>
<dbReference type="InterPro" id="IPR015943">
    <property type="entry name" value="WD40/YVTN_repeat-like_dom_sf"/>
</dbReference>
<evidence type="ECO:0000313" key="7">
    <source>
        <dbReference type="EMBL" id="KAL1878117.1"/>
    </source>
</evidence>
<dbReference type="SMART" id="SM00320">
    <property type="entry name" value="WD40"/>
    <property type="match status" value="5"/>
</dbReference>
<dbReference type="EMBL" id="JAZHXJ010000055">
    <property type="protein sequence ID" value="KAL1878117.1"/>
    <property type="molecule type" value="Genomic_DNA"/>
</dbReference>
<feature type="compositionally biased region" description="Basic and acidic residues" evidence="3">
    <location>
        <begin position="47"/>
        <end position="57"/>
    </location>
</feature>